<protein>
    <submittedName>
        <fullName evidence="1">Uncharacterized protein</fullName>
    </submittedName>
</protein>
<dbReference type="EMBL" id="FR687359">
    <property type="protein sequence ID" value="CBW76252.1"/>
    <property type="molecule type" value="Genomic_DNA"/>
</dbReference>
<organism evidence="1 2">
    <name type="scientific">Mycetohabitans rhizoxinica (strain DSM 19002 / CIP 109453 / HKI 454)</name>
    <name type="common">Paraburkholderia rhizoxinica</name>
    <dbReference type="NCBI Taxonomy" id="882378"/>
    <lineage>
        <taxon>Bacteria</taxon>
        <taxon>Pseudomonadati</taxon>
        <taxon>Pseudomonadota</taxon>
        <taxon>Betaproteobacteria</taxon>
        <taxon>Burkholderiales</taxon>
        <taxon>Burkholderiaceae</taxon>
        <taxon>Mycetohabitans</taxon>
    </lineage>
</organism>
<dbReference type="STRING" id="882378.RBRH_03089"/>
<dbReference type="Proteomes" id="UP000007437">
    <property type="component" value="Chromosome"/>
</dbReference>
<name>E5AMM0_MYCRK</name>
<dbReference type="KEGG" id="brh:RBRH_03089"/>
<dbReference type="HOGENOM" id="CLU_2714699_0_0_4"/>
<reference evidence="1 2" key="1">
    <citation type="journal article" date="2011" name="J. Bacteriol.">
        <title>Complete genome sequence of Burkholderia rhizoxinica, an endosymbiont of Rhizopus microsporus.</title>
        <authorList>
            <person name="Lackner G."/>
            <person name="Moebius N."/>
            <person name="Partida-Martinez L."/>
            <person name="Hertweck C."/>
        </authorList>
    </citation>
    <scope>NUCLEOTIDE SEQUENCE [LARGE SCALE GENOMIC DNA]</scope>
    <source>
        <strain evidence="2">DSM 19002 / CIP 109453 / HKI 454</strain>
    </source>
</reference>
<accession>E5AMM0</accession>
<sequence>MRTFRDGAHGFTGGQSEVAAVFHDHKAIGQITRDAACQDPRHLLERRALAERLMARHWRLAATPFALDAVPA</sequence>
<dbReference type="AlphaFoldDB" id="E5AMM0"/>
<gene>
    <name evidence="1" type="ordered locus">RBRH_03089</name>
</gene>
<proteinExistence type="predicted"/>
<evidence type="ECO:0000313" key="1">
    <source>
        <dbReference type="EMBL" id="CBW76252.1"/>
    </source>
</evidence>
<evidence type="ECO:0000313" key="2">
    <source>
        <dbReference type="Proteomes" id="UP000007437"/>
    </source>
</evidence>